<name>A0ABP6S0G6_9PSEU</name>
<protein>
    <recommendedName>
        <fullName evidence="4">Secreted protein</fullName>
    </recommendedName>
</protein>
<dbReference type="EMBL" id="BAAAYK010000038">
    <property type="protein sequence ID" value="GAA3364838.1"/>
    <property type="molecule type" value="Genomic_DNA"/>
</dbReference>
<keyword evidence="3" id="KW-1185">Reference proteome</keyword>
<accession>A0ABP6S0G6</accession>
<proteinExistence type="predicted"/>
<reference evidence="3" key="2">
    <citation type="journal article" date="2019" name="Int. J. Syst. Evol. Microbiol.">
        <title>The Global Catalogue of Microorganisms (GCM) 10K type strain sequencing project: providing services to taxonomists for standard genome sequencing and annotation.</title>
        <authorList>
            <consortium name="The Broad Institute Genomics Platform"/>
            <consortium name="The Broad Institute Genome Sequencing Center for Infectious Disease"/>
            <person name="Wu L."/>
            <person name="Ma J."/>
        </authorList>
    </citation>
    <scope>NUCLEOTIDE SEQUENCE [LARGE SCALE GENOMIC DNA]</scope>
    <source>
        <strain evidence="3">JCM 9687</strain>
    </source>
</reference>
<gene>
    <name evidence="1" type="ORF">GCM10020366_62360</name>
    <name evidence="2" type="ORF">GCM10020366_71200</name>
</gene>
<organism evidence="1 3">
    <name type="scientific">Saccharopolyspora gregorii</name>
    <dbReference type="NCBI Taxonomy" id="33914"/>
    <lineage>
        <taxon>Bacteria</taxon>
        <taxon>Bacillati</taxon>
        <taxon>Actinomycetota</taxon>
        <taxon>Actinomycetes</taxon>
        <taxon>Pseudonocardiales</taxon>
        <taxon>Pseudonocardiaceae</taxon>
        <taxon>Saccharopolyspora</taxon>
    </lineage>
</organism>
<reference evidence="1" key="3">
    <citation type="submission" date="2023-12" db="EMBL/GenBank/DDBJ databases">
        <authorList>
            <person name="Sun Q."/>
            <person name="Inoue M."/>
        </authorList>
    </citation>
    <scope>NUCLEOTIDE SEQUENCE</scope>
    <source>
        <strain evidence="1">JCM 9687</strain>
    </source>
</reference>
<dbReference type="EMBL" id="BAAAYK010000044">
    <property type="protein sequence ID" value="GAA3366689.1"/>
    <property type="molecule type" value="Genomic_DNA"/>
</dbReference>
<dbReference type="Proteomes" id="UP001500483">
    <property type="component" value="Unassembled WGS sequence"/>
</dbReference>
<reference evidence="1" key="1">
    <citation type="journal article" date="2014" name="Int. J. Syst. Evol. Microbiol.">
        <title>Complete genome of a new Firmicutes species belonging to the dominant human colonic microbiota ('Ruminococcus bicirculans') reveals two chromosomes and a selective capacity to utilize plant glucans.</title>
        <authorList>
            <consortium name="NISC Comparative Sequencing Program"/>
            <person name="Wegmann U."/>
            <person name="Louis P."/>
            <person name="Goesmann A."/>
            <person name="Henrissat B."/>
            <person name="Duncan S.H."/>
            <person name="Flint H.J."/>
        </authorList>
    </citation>
    <scope>NUCLEOTIDE SEQUENCE</scope>
    <source>
        <strain evidence="1">JCM 9687</strain>
    </source>
</reference>
<comment type="caution">
    <text evidence="1">The sequence shown here is derived from an EMBL/GenBank/DDBJ whole genome shotgun (WGS) entry which is preliminary data.</text>
</comment>
<evidence type="ECO:0000313" key="3">
    <source>
        <dbReference type="Proteomes" id="UP001500483"/>
    </source>
</evidence>
<evidence type="ECO:0008006" key="4">
    <source>
        <dbReference type="Google" id="ProtNLM"/>
    </source>
</evidence>
<evidence type="ECO:0000313" key="1">
    <source>
        <dbReference type="EMBL" id="GAA3364838.1"/>
    </source>
</evidence>
<evidence type="ECO:0000313" key="2">
    <source>
        <dbReference type="EMBL" id="GAA3366689.1"/>
    </source>
</evidence>
<dbReference type="RefSeq" id="WP_258344056.1">
    <property type="nucleotide sequence ID" value="NZ_BAAAYK010000038.1"/>
</dbReference>
<sequence>MTRTDEQKEHRSVTIQEEIMRKISYLGVFATTLAAMAFGSGTASAATLYIDEVQYGIKQPNAISECRADGSTCTIGAGKTIGSTITGTTGVDVGALNASMQASYQETYTVTTSCTSPPLGRGQVYVMFPRGDFVFFNVDGNKGTAFLPTGVFCEVHDDW</sequence>